<protein>
    <submittedName>
        <fullName evidence="9">Outer membrane protein TolC</fullName>
    </submittedName>
</protein>
<dbReference type="RefSeq" id="WP_084206551.1">
    <property type="nucleotide sequence ID" value="NZ_AP017422.1"/>
</dbReference>
<dbReference type="InterPro" id="IPR003423">
    <property type="entry name" value="OMP_efflux"/>
</dbReference>
<dbReference type="EMBL" id="FTOR01000015">
    <property type="protein sequence ID" value="SIT34306.1"/>
    <property type="molecule type" value="Genomic_DNA"/>
</dbReference>
<dbReference type="InterPro" id="IPR051906">
    <property type="entry name" value="TolC-like"/>
</dbReference>
<comment type="similarity">
    <text evidence="2">Belongs to the outer membrane factor (OMF) (TC 1.B.17) family.</text>
</comment>
<evidence type="ECO:0000256" key="6">
    <source>
        <dbReference type="ARBA" id="ARBA00023136"/>
    </source>
</evidence>
<evidence type="ECO:0000256" key="4">
    <source>
        <dbReference type="ARBA" id="ARBA00022452"/>
    </source>
</evidence>
<keyword evidence="5" id="KW-0812">Transmembrane</keyword>
<dbReference type="Proteomes" id="UP000186917">
    <property type="component" value="Unassembled WGS sequence"/>
</dbReference>
<accession>A0A173MC03</accession>
<sequence length="453" mass="51092">MRLNKFIIRAAYAGTCGLLLTTTSKAQSSLDNYIEQGIASNKSIQQQGFILEKNIYALKEAKSLFLPSVTFNTSYTKAQGGRTIGLPLGDLLNNVYSSLNQLTGSHAFPQVANQKVLLNPDNFYDAHFRTSLPLLNAELNYNKRIKSQQLDLQKEEILLYKRELVKEIKTAYYQYLKAMNAVAIYQSSLELVNEGLRVNNALLKNEKANRTAVLRSENEVSRINASLTSAIASKESAKNYFNFLLNKTLTDSIIIDVSFSLPPTQNLSDQGVDKREELAKLTTAAAINNNVTGLAKSYLTPKISTFLDLGSQEFDWKFNSDSRYYLFGVSLEWNLFSFGRNTYKIKQAVADQKSIAAQTDYVKIQLQTELSVRQHEWESSLAQYQAAVTQQRTAQTYYGDEMKLYKEGLAIYIELLDAQNQLINARLQTNISLYDMWIAHAAIERATAGFIIQ</sequence>
<evidence type="ECO:0000256" key="3">
    <source>
        <dbReference type="ARBA" id="ARBA00022448"/>
    </source>
</evidence>
<keyword evidence="10" id="KW-1185">Reference proteome</keyword>
<dbReference type="PANTHER" id="PTHR30026:SF20">
    <property type="entry name" value="OUTER MEMBRANE PROTEIN TOLC"/>
    <property type="match status" value="1"/>
</dbReference>
<evidence type="ECO:0000256" key="2">
    <source>
        <dbReference type="ARBA" id="ARBA00007613"/>
    </source>
</evidence>
<dbReference type="KEGG" id="fln:FLA_1061"/>
<dbReference type="OrthoDB" id="13803at2"/>
<evidence type="ECO:0000256" key="7">
    <source>
        <dbReference type="ARBA" id="ARBA00023237"/>
    </source>
</evidence>
<dbReference type="GO" id="GO:0009279">
    <property type="term" value="C:cell outer membrane"/>
    <property type="evidence" value="ECO:0007669"/>
    <property type="project" value="UniProtKB-SubCell"/>
</dbReference>
<dbReference type="GO" id="GO:0015288">
    <property type="term" value="F:porin activity"/>
    <property type="evidence" value="ECO:0007669"/>
    <property type="project" value="TreeGrafter"/>
</dbReference>
<dbReference type="GO" id="GO:1990281">
    <property type="term" value="C:efflux pump complex"/>
    <property type="evidence" value="ECO:0007669"/>
    <property type="project" value="TreeGrafter"/>
</dbReference>
<name>A0A173MC03_9BACT</name>
<keyword evidence="7" id="KW-0998">Cell outer membrane</keyword>
<keyword evidence="6" id="KW-0472">Membrane</keyword>
<dbReference type="AlphaFoldDB" id="A0A173MC03"/>
<evidence type="ECO:0000256" key="8">
    <source>
        <dbReference type="SAM" id="SignalP"/>
    </source>
</evidence>
<dbReference type="STRING" id="477680.SAMN05421788_115104"/>
<dbReference type="Gene3D" id="1.20.1600.10">
    <property type="entry name" value="Outer membrane efflux proteins (OEP)"/>
    <property type="match status" value="1"/>
</dbReference>
<feature type="chain" id="PRO_5030022724" evidence="8">
    <location>
        <begin position="27"/>
        <end position="453"/>
    </location>
</feature>
<dbReference type="Pfam" id="PF02321">
    <property type="entry name" value="OEP"/>
    <property type="match status" value="1"/>
</dbReference>
<organism evidence="9 10">
    <name type="scientific">Filimonas lacunae</name>
    <dbReference type="NCBI Taxonomy" id="477680"/>
    <lineage>
        <taxon>Bacteria</taxon>
        <taxon>Pseudomonadati</taxon>
        <taxon>Bacteroidota</taxon>
        <taxon>Chitinophagia</taxon>
        <taxon>Chitinophagales</taxon>
        <taxon>Chitinophagaceae</taxon>
        <taxon>Filimonas</taxon>
    </lineage>
</organism>
<keyword evidence="3" id="KW-0813">Transport</keyword>
<evidence type="ECO:0000256" key="1">
    <source>
        <dbReference type="ARBA" id="ARBA00004442"/>
    </source>
</evidence>
<keyword evidence="4" id="KW-1134">Transmembrane beta strand</keyword>
<evidence type="ECO:0000256" key="5">
    <source>
        <dbReference type="ARBA" id="ARBA00022692"/>
    </source>
</evidence>
<evidence type="ECO:0000313" key="9">
    <source>
        <dbReference type="EMBL" id="SIT34306.1"/>
    </source>
</evidence>
<comment type="subcellular location">
    <subcellularLocation>
        <location evidence="1">Cell outer membrane</location>
    </subcellularLocation>
</comment>
<feature type="signal peptide" evidence="8">
    <location>
        <begin position="1"/>
        <end position="26"/>
    </location>
</feature>
<evidence type="ECO:0000313" key="10">
    <source>
        <dbReference type="Proteomes" id="UP000186917"/>
    </source>
</evidence>
<dbReference type="SUPFAM" id="SSF56954">
    <property type="entry name" value="Outer membrane efflux proteins (OEP)"/>
    <property type="match status" value="1"/>
</dbReference>
<gene>
    <name evidence="9" type="ORF">SAMN05421788_115104</name>
</gene>
<dbReference type="GO" id="GO:0015562">
    <property type="term" value="F:efflux transmembrane transporter activity"/>
    <property type="evidence" value="ECO:0007669"/>
    <property type="project" value="InterPro"/>
</dbReference>
<proteinExistence type="inferred from homology"/>
<dbReference type="PANTHER" id="PTHR30026">
    <property type="entry name" value="OUTER MEMBRANE PROTEIN TOLC"/>
    <property type="match status" value="1"/>
</dbReference>
<keyword evidence="8" id="KW-0732">Signal</keyword>
<reference evidence="10" key="1">
    <citation type="submission" date="2017-01" db="EMBL/GenBank/DDBJ databases">
        <authorList>
            <person name="Varghese N."/>
            <person name="Submissions S."/>
        </authorList>
    </citation>
    <scope>NUCLEOTIDE SEQUENCE [LARGE SCALE GENOMIC DNA]</scope>
    <source>
        <strain evidence="10">DSM 21054</strain>
    </source>
</reference>